<reference evidence="1 2" key="1">
    <citation type="submission" date="2022-05" db="EMBL/GenBank/DDBJ databases">
        <authorList>
            <consortium name="Genoscope - CEA"/>
            <person name="William W."/>
        </authorList>
    </citation>
    <scope>NUCLEOTIDE SEQUENCE [LARGE SCALE GENOMIC DNA]</scope>
</reference>
<accession>A0ABN8LR83</accession>
<gene>
    <name evidence="1" type="ORF">PEVE_00042010</name>
</gene>
<evidence type="ECO:0000313" key="2">
    <source>
        <dbReference type="Proteomes" id="UP001159427"/>
    </source>
</evidence>
<name>A0ABN8LR83_9CNID</name>
<dbReference type="Proteomes" id="UP001159427">
    <property type="component" value="Unassembled WGS sequence"/>
</dbReference>
<organism evidence="1 2">
    <name type="scientific">Porites evermanni</name>
    <dbReference type="NCBI Taxonomy" id="104178"/>
    <lineage>
        <taxon>Eukaryota</taxon>
        <taxon>Metazoa</taxon>
        <taxon>Cnidaria</taxon>
        <taxon>Anthozoa</taxon>
        <taxon>Hexacorallia</taxon>
        <taxon>Scleractinia</taxon>
        <taxon>Fungiina</taxon>
        <taxon>Poritidae</taxon>
        <taxon>Porites</taxon>
    </lineage>
</organism>
<dbReference type="EMBL" id="CALNXI010000081">
    <property type="protein sequence ID" value="CAH3018223.1"/>
    <property type="molecule type" value="Genomic_DNA"/>
</dbReference>
<comment type="caution">
    <text evidence="1">The sequence shown here is derived from an EMBL/GenBank/DDBJ whole genome shotgun (WGS) entry which is preliminary data.</text>
</comment>
<proteinExistence type="predicted"/>
<evidence type="ECO:0000313" key="1">
    <source>
        <dbReference type="EMBL" id="CAH3018223.1"/>
    </source>
</evidence>
<sequence>MARQDGRTKEERLEGLWPKNEDLHAMRMAYDTVLKILNKPNSLMDWGAYASNPLFLVIKMDYLMSWTTMTK</sequence>
<protein>
    <submittedName>
        <fullName evidence="1">Uncharacterized protein</fullName>
    </submittedName>
</protein>
<keyword evidence="2" id="KW-1185">Reference proteome</keyword>